<feature type="compositionally biased region" description="Basic residues" evidence="1">
    <location>
        <begin position="508"/>
        <end position="517"/>
    </location>
</feature>
<feature type="compositionally biased region" description="Basic and acidic residues" evidence="1">
    <location>
        <begin position="427"/>
        <end position="436"/>
    </location>
</feature>
<dbReference type="Proteomes" id="UP000237481">
    <property type="component" value="Unassembled WGS sequence"/>
</dbReference>
<feature type="compositionally biased region" description="Polar residues" evidence="1">
    <location>
        <begin position="550"/>
        <end position="563"/>
    </location>
</feature>
<feature type="region of interest" description="Disordered" evidence="1">
    <location>
        <begin position="549"/>
        <end position="592"/>
    </location>
</feature>
<accession>A0A2S4KNN8</accession>
<evidence type="ECO:0000313" key="4">
    <source>
        <dbReference type="Proteomes" id="UP000237481"/>
    </source>
</evidence>
<feature type="compositionally biased region" description="Low complexity" evidence="1">
    <location>
        <begin position="890"/>
        <end position="900"/>
    </location>
</feature>
<feature type="compositionally biased region" description="Basic and acidic residues" evidence="1">
    <location>
        <begin position="522"/>
        <end position="536"/>
    </location>
</feature>
<feature type="compositionally biased region" description="Basic and acidic residues" evidence="1">
    <location>
        <begin position="146"/>
        <end position="162"/>
    </location>
</feature>
<evidence type="ECO:0000256" key="1">
    <source>
        <dbReference type="SAM" id="MobiDB-lite"/>
    </source>
</evidence>
<organism evidence="3 4">
    <name type="scientific">Tolypocladium paradoxum</name>
    <dbReference type="NCBI Taxonomy" id="94208"/>
    <lineage>
        <taxon>Eukaryota</taxon>
        <taxon>Fungi</taxon>
        <taxon>Dikarya</taxon>
        <taxon>Ascomycota</taxon>
        <taxon>Pezizomycotina</taxon>
        <taxon>Sordariomycetes</taxon>
        <taxon>Hypocreomycetidae</taxon>
        <taxon>Hypocreales</taxon>
        <taxon>Ophiocordycipitaceae</taxon>
        <taxon>Tolypocladium</taxon>
    </lineage>
</organism>
<dbReference type="InterPro" id="IPR055781">
    <property type="entry name" value="DUF7357"/>
</dbReference>
<feature type="domain" description="DUF7357" evidence="2">
    <location>
        <begin position="7"/>
        <end position="141"/>
    </location>
</feature>
<feature type="region of interest" description="Disordered" evidence="1">
    <location>
        <begin position="709"/>
        <end position="760"/>
    </location>
</feature>
<feature type="compositionally biased region" description="Basic and acidic residues" evidence="1">
    <location>
        <begin position="574"/>
        <end position="590"/>
    </location>
</feature>
<feature type="region of interest" description="Disordered" evidence="1">
    <location>
        <begin position="675"/>
        <end position="697"/>
    </location>
</feature>
<feature type="region of interest" description="Disordered" evidence="1">
    <location>
        <begin position="632"/>
        <end position="651"/>
    </location>
</feature>
<feature type="compositionally biased region" description="Acidic residues" evidence="1">
    <location>
        <begin position="437"/>
        <end position="467"/>
    </location>
</feature>
<evidence type="ECO:0000259" key="2">
    <source>
        <dbReference type="Pfam" id="PF24054"/>
    </source>
</evidence>
<feature type="compositionally biased region" description="Polar residues" evidence="1">
    <location>
        <begin position="744"/>
        <end position="759"/>
    </location>
</feature>
<feature type="compositionally biased region" description="Low complexity" evidence="1">
    <location>
        <begin position="368"/>
        <end position="388"/>
    </location>
</feature>
<keyword evidence="4" id="KW-1185">Reference proteome</keyword>
<dbReference type="Pfam" id="PF24054">
    <property type="entry name" value="DUF7357"/>
    <property type="match status" value="1"/>
</dbReference>
<dbReference type="STRING" id="94208.A0A2S4KNN8"/>
<comment type="caution">
    <text evidence="3">The sequence shown here is derived from an EMBL/GenBank/DDBJ whole genome shotgun (WGS) entry which is preliminary data.</text>
</comment>
<sequence length="910" mass="98989">MSSPDPLRLRVSIQRNGVPEVKLVWPCARSHDLTVSKLVAQINDVVPLEGGEWGLEDYVVELSDGKGGSYECLHFQQVAQILKDEDQVLVRCLQGEDLRRRRLNGRHQISADGKHLVDGLAFGRPWLRTPRDRPALELPPRKRPRASREYEYNDTDREVERDEAQEQLLLEGPEPGNDGEYSLTDDDAHATVEADTAAFEDEYCVDSEEADSEDSDDAGTDEEEMGDGVADIDEEVRLLLADNRAIGHDPLADDAETASLGGPGQDAVSNTNLNLGSQDCIAALQAAFPLMPTATVEAEYLRQRKDLHEAYRALQMYGDPALSYDETLDKTLMGLLGIGESFISGGAGGDTLQQANGPARPLIQVVESADGPSDAESASESSDEGSGPSHRRAQSSPPTDGYSNDESSDSDDTSSSGWSGGDGSSHQSERDERSDGDSGDDSSDDSSSDDSDADSDSDSSDSSDSDENGAPVGNPSTQNAHRHGGQGNARGSNKGFGSAMGLTQTQKRNARRRRLNALHRQVLREHAEPRNEDSADALLERKERLLRAISQGSNTEENGQNDQGARVDGAAEEAQEKIGSKASEQRRSRVDMGAGRRLLFGALGLRTPKTKADEDKIKQGLMKDVRPLHNARLTEGEGAGEERSAMDTDPEEWRQRVTYRAVECCQEGVVLSEPPFPFEQRWDPQQQYKSKGKRKRNSQEFYEEYYDDSGVYEDGDHGQAKRRQSGGVNPFGRMVTDGTEDAAASNTAVPDSDGGSAQATLPPAASRVEVAEILPALPADVTSLAKLEAGAAKEGMVITWKQMEMSKATRWQPEMAQKTGLVLAGSDEAKLRVLLAVRDRENRDKTYDERTGERVYDKFEVPDSDGEEGEDDGQRVVAWGEMMEPRVLRAAGADAAGQDEQQAEGGDDGE</sequence>
<proteinExistence type="predicted"/>
<dbReference type="AlphaFoldDB" id="A0A2S4KNN8"/>
<dbReference type="OrthoDB" id="5368821at2759"/>
<feature type="region of interest" description="Disordered" evidence="1">
    <location>
        <begin position="205"/>
        <end position="229"/>
    </location>
</feature>
<name>A0A2S4KNN8_9HYPO</name>
<evidence type="ECO:0000313" key="3">
    <source>
        <dbReference type="EMBL" id="POR31813.1"/>
    </source>
</evidence>
<feature type="region of interest" description="Disordered" evidence="1">
    <location>
        <begin position="844"/>
        <end position="874"/>
    </location>
</feature>
<gene>
    <name evidence="3" type="ORF">TPAR_07985</name>
</gene>
<feature type="region of interest" description="Disordered" evidence="1">
    <location>
        <begin position="368"/>
        <end position="536"/>
    </location>
</feature>
<dbReference type="EMBL" id="PKSG01000984">
    <property type="protein sequence ID" value="POR31813.1"/>
    <property type="molecule type" value="Genomic_DNA"/>
</dbReference>
<feature type="compositionally biased region" description="Basic and acidic residues" evidence="1">
    <location>
        <begin position="844"/>
        <end position="861"/>
    </location>
</feature>
<reference evidence="3 4" key="1">
    <citation type="submission" date="2018-01" db="EMBL/GenBank/DDBJ databases">
        <title>Harnessing the power of phylogenomics to disentangle the directionality and signatures of interkingdom host jumping in the parasitic fungal genus Tolypocladium.</title>
        <authorList>
            <person name="Quandt C.A."/>
            <person name="Patterson W."/>
            <person name="Spatafora J.W."/>
        </authorList>
    </citation>
    <scope>NUCLEOTIDE SEQUENCE [LARGE SCALE GENOMIC DNA]</scope>
    <source>
        <strain evidence="3 4">NRBC 100945</strain>
    </source>
</reference>
<feature type="region of interest" description="Disordered" evidence="1">
    <location>
        <begin position="890"/>
        <end position="910"/>
    </location>
</feature>
<protein>
    <recommendedName>
        <fullName evidence="2">DUF7357 domain-containing protein</fullName>
    </recommendedName>
</protein>
<feature type="compositionally biased region" description="Acidic residues" evidence="1">
    <location>
        <begin position="862"/>
        <end position="871"/>
    </location>
</feature>
<feature type="compositionally biased region" description="Acidic residues" evidence="1">
    <location>
        <begin position="901"/>
        <end position="910"/>
    </location>
</feature>
<feature type="region of interest" description="Disordered" evidence="1">
    <location>
        <begin position="129"/>
        <end position="162"/>
    </location>
</feature>